<dbReference type="STRING" id="743788.S8EJJ8"/>
<comment type="catalytic activity">
    <reaction evidence="11">
        <text>ATP + H2O = ADP + phosphate + H(+)</text>
        <dbReference type="Rhea" id="RHEA:13065"/>
        <dbReference type="ChEBI" id="CHEBI:15377"/>
        <dbReference type="ChEBI" id="CHEBI:15378"/>
        <dbReference type="ChEBI" id="CHEBI:30616"/>
        <dbReference type="ChEBI" id="CHEBI:43474"/>
        <dbReference type="ChEBI" id="CHEBI:456216"/>
    </reaction>
    <physiologicalReaction direction="left-to-right" evidence="11">
        <dbReference type="Rhea" id="RHEA:13066"/>
    </physiologicalReaction>
</comment>
<dbReference type="InterPro" id="IPR027417">
    <property type="entry name" value="P-loop_NTPase"/>
</dbReference>
<sequence>MASFPVPHEIYSLVTSFLSISAISDWIKLFVVGGALETCRRFLFSWWDGFLETFWLIATIDAGEDACRWVLYWLSHQHFWDQARVVDIAMSDNFGLENGDDDDDGEEEDSSTSRKLVYHPSLVSPYKLWYKGRYMTISRETRWATIKIKIFSRDREILNKFMEDARQLYKAAEKKGISIYAADTAGYWQFMTARPKRPMSSIILDPGVKERLLNDARNFLACRKWYSDRGIPYRRGYLLYGAPGSGKTSMIHSIAGELGLNVYIVTLSRAGLDDTALTELISNMPRRCIALMEDIDAAFKRGITRDLSAEGHGANKGANDKAKKDNDNEDEDEEGPKPFEEADSRVTLSGLLNALDGIGAQEGRLLFATTNNYKALDPALCRPGRMDLHIEFHLASRYQAESMFKAFFTEEAEESHDADSISSEKTFGASGPELPSPPATPPPSSSSASPQTPTSDREKTEMLATFAAPVQLSKEEVEELAARFADAIPERQFSMASLQGYLMLYMHVPRAAVTNAPAWVDEEKARGAARGGRASDDAATSGVARLG</sequence>
<accession>S8EJJ8</accession>
<evidence type="ECO:0000256" key="10">
    <source>
        <dbReference type="ARBA" id="ARBA00023136"/>
    </source>
</evidence>
<evidence type="ECO:0000256" key="12">
    <source>
        <dbReference type="RuleBase" id="RU003651"/>
    </source>
</evidence>
<dbReference type="GO" id="GO:0016887">
    <property type="term" value="F:ATP hydrolysis activity"/>
    <property type="evidence" value="ECO:0007669"/>
    <property type="project" value="InterPro"/>
</dbReference>
<keyword evidence="6" id="KW-0378">Hydrolase</keyword>
<gene>
    <name evidence="16" type="ORF">FOMPIDRAFT_1157609</name>
</gene>
<proteinExistence type="inferred from homology"/>
<evidence type="ECO:0000256" key="6">
    <source>
        <dbReference type="ARBA" id="ARBA00022801"/>
    </source>
</evidence>
<name>S8EJJ8_FOMSC</name>
<keyword evidence="17" id="KW-1185">Reference proteome</keyword>
<evidence type="ECO:0000256" key="2">
    <source>
        <dbReference type="ARBA" id="ARBA00007448"/>
    </source>
</evidence>
<evidence type="ECO:0000256" key="13">
    <source>
        <dbReference type="SAM" id="MobiDB-lite"/>
    </source>
</evidence>
<dbReference type="OrthoDB" id="10251412at2759"/>
<dbReference type="AlphaFoldDB" id="S8EJJ8"/>
<evidence type="ECO:0000259" key="15">
    <source>
        <dbReference type="SMART" id="SM01024"/>
    </source>
</evidence>
<feature type="region of interest" description="Disordered" evidence="13">
    <location>
        <begin position="415"/>
        <end position="458"/>
    </location>
</feature>
<dbReference type="InterPro" id="IPR050747">
    <property type="entry name" value="Mitochondrial_chaperone_BCS1"/>
</dbReference>
<dbReference type="InterPro" id="IPR003593">
    <property type="entry name" value="AAA+_ATPase"/>
</dbReference>
<feature type="region of interest" description="Disordered" evidence="13">
    <location>
        <begin position="526"/>
        <end position="547"/>
    </location>
</feature>
<comment type="similarity">
    <text evidence="2">Belongs to the AAA ATPase family. BCS1 subfamily.</text>
</comment>
<dbReference type="SMART" id="SM00382">
    <property type="entry name" value="AAA"/>
    <property type="match status" value="1"/>
</dbReference>
<dbReference type="GO" id="GO:0005743">
    <property type="term" value="C:mitochondrial inner membrane"/>
    <property type="evidence" value="ECO:0007669"/>
    <property type="project" value="UniProtKB-SubCell"/>
</dbReference>
<feature type="region of interest" description="Disordered" evidence="13">
    <location>
        <begin position="310"/>
        <end position="343"/>
    </location>
</feature>
<dbReference type="SMART" id="SM01024">
    <property type="entry name" value="BCS1_N"/>
    <property type="match status" value="1"/>
</dbReference>
<dbReference type="PANTHER" id="PTHR23070">
    <property type="entry name" value="BCS1 AAA-TYPE ATPASE"/>
    <property type="match status" value="1"/>
</dbReference>
<dbReference type="InterPro" id="IPR003960">
    <property type="entry name" value="ATPase_AAA_CS"/>
</dbReference>
<comment type="subcellular location">
    <subcellularLocation>
        <location evidence="1">Mitochondrion inner membrane</location>
        <topology evidence="1">Single-pass membrane protein</topology>
    </subcellularLocation>
</comment>
<evidence type="ECO:0000256" key="5">
    <source>
        <dbReference type="ARBA" id="ARBA00022792"/>
    </source>
</evidence>
<dbReference type="HOGENOM" id="CLU_010189_3_2_1"/>
<keyword evidence="3" id="KW-0812">Transmembrane</keyword>
<keyword evidence="8" id="KW-1133">Transmembrane helix</keyword>
<keyword evidence="5" id="KW-0999">Mitochondrion inner membrane</keyword>
<evidence type="ECO:0008006" key="18">
    <source>
        <dbReference type="Google" id="ProtNLM"/>
    </source>
</evidence>
<dbReference type="Gene3D" id="3.40.50.300">
    <property type="entry name" value="P-loop containing nucleotide triphosphate hydrolases"/>
    <property type="match status" value="1"/>
</dbReference>
<evidence type="ECO:0000256" key="8">
    <source>
        <dbReference type="ARBA" id="ARBA00022989"/>
    </source>
</evidence>
<evidence type="ECO:0000313" key="17">
    <source>
        <dbReference type="Proteomes" id="UP000015241"/>
    </source>
</evidence>
<feature type="compositionally biased region" description="Pro residues" evidence="13">
    <location>
        <begin position="434"/>
        <end position="444"/>
    </location>
</feature>
<dbReference type="Proteomes" id="UP000015241">
    <property type="component" value="Unassembled WGS sequence"/>
</dbReference>
<dbReference type="SUPFAM" id="SSF52540">
    <property type="entry name" value="P-loop containing nucleoside triphosphate hydrolases"/>
    <property type="match status" value="1"/>
</dbReference>
<evidence type="ECO:0000256" key="1">
    <source>
        <dbReference type="ARBA" id="ARBA00004434"/>
    </source>
</evidence>
<evidence type="ECO:0000256" key="7">
    <source>
        <dbReference type="ARBA" id="ARBA00022840"/>
    </source>
</evidence>
<evidence type="ECO:0000256" key="11">
    <source>
        <dbReference type="ARBA" id="ARBA00048778"/>
    </source>
</evidence>
<evidence type="ECO:0000313" key="16">
    <source>
        <dbReference type="EMBL" id="EPT04413.1"/>
    </source>
</evidence>
<dbReference type="InterPro" id="IPR003959">
    <property type="entry name" value="ATPase_AAA_core"/>
</dbReference>
<evidence type="ECO:0000259" key="14">
    <source>
        <dbReference type="SMART" id="SM00382"/>
    </source>
</evidence>
<keyword evidence="4 12" id="KW-0547">Nucleotide-binding</keyword>
<dbReference type="InterPro" id="IPR014851">
    <property type="entry name" value="BCS1_N"/>
</dbReference>
<keyword evidence="9" id="KW-0496">Mitochondrion</keyword>
<organism evidence="16 17">
    <name type="scientific">Fomitopsis schrenkii</name>
    <name type="common">Brown rot fungus</name>
    <dbReference type="NCBI Taxonomy" id="2126942"/>
    <lineage>
        <taxon>Eukaryota</taxon>
        <taxon>Fungi</taxon>
        <taxon>Dikarya</taxon>
        <taxon>Basidiomycota</taxon>
        <taxon>Agaricomycotina</taxon>
        <taxon>Agaricomycetes</taxon>
        <taxon>Polyporales</taxon>
        <taxon>Fomitopsis</taxon>
    </lineage>
</organism>
<feature type="domain" description="AAA+ ATPase" evidence="14">
    <location>
        <begin position="233"/>
        <end position="396"/>
    </location>
</feature>
<reference evidence="16 17" key="1">
    <citation type="journal article" date="2012" name="Science">
        <title>The Paleozoic origin of enzymatic lignin decomposition reconstructed from 31 fungal genomes.</title>
        <authorList>
            <person name="Floudas D."/>
            <person name="Binder M."/>
            <person name="Riley R."/>
            <person name="Barry K."/>
            <person name="Blanchette R.A."/>
            <person name="Henrissat B."/>
            <person name="Martinez A.T."/>
            <person name="Otillar R."/>
            <person name="Spatafora J.W."/>
            <person name="Yadav J.S."/>
            <person name="Aerts A."/>
            <person name="Benoit I."/>
            <person name="Boyd A."/>
            <person name="Carlson A."/>
            <person name="Copeland A."/>
            <person name="Coutinho P.M."/>
            <person name="de Vries R.P."/>
            <person name="Ferreira P."/>
            <person name="Findley K."/>
            <person name="Foster B."/>
            <person name="Gaskell J."/>
            <person name="Glotzer D."/>
            <person name="Gorecki P."/>
            <person name="Heitman J."/>
            <person name="Hesse C."/>
            <person name="Hori C."/>
            <person name="Igarashi K."/>
            <person name="Jurgens J.A."/>
            <person name="Kallen N."/>
            <person name="Kersten P."/>
            <person name="Kohler A."/>
            <person name="Kuees U."/>
            <person name="Kumar T.K.A."/>
            <person name="Kuo A."/>
            <person name="LaButti K."/>
            <person name="Larrondo L.F."/>
            <person name="Lindquist E."/>
            <person name="Ling A."/>
            <person name="Lombard V."/>
            <person name="Lucas S."/>
            <person name="Lundell T."/>
            <person name="Martin R."/>
            <person name="McLaughlin D.J."/>
            <person name="Morgenstern I."/>
            <person name="Morin E."/>
            <person name="Murat C."/>
            <person name="Nagy L.G."/>
            <person name="Nolan M."/>
            <person name="Ohm R.A."/>
            <person name="Patyshakuliyeva A."/>
            <person name="Rokas A."/>
            <person name="Ruiz-Duenas F.J."/>
            <person name="Sabat G."/>
            <person name="Salamov A."/>
            <person name="Samejima M."/>
            <person name="Schmutz J."/>
            <person name="Slot J.C."/>
            <person name="St John F."/>
            <person name="Stenlid J."/>
            <person name="Sun H."/>
            <person name="Sun S."/>
            <person name="Syed K."/>
            <person name="Tsang A."/>
            <person name="Wiebenga A."/>
            <person name="Young D."/>
            <person name="Pisabarro A."/>
            <person name="Eastwood D.C."/>
            <person name="Martin F."/>
            <person name="Cullen D."/>
            <person name="Grigoriev I.V."/>
            <person name="Hibbett D.S."/>
        </authorList>
    </citation>
    <scope>NUCLEOTIDE SEQUENCE</scope>
    <source>
        <strain evidence="17">FP-58527</strain>
    </source>
</reference>
<dbReference type="InterPro" id="IPR057495">
    <property type="entry name" value="AAA_lid_BCS1"/>
</dbReference>
<keyword evidence="7 12" id="KW-0067">ATP-binding</keyword>
<feature type="compositionally biased region" description="Low complexity" evidence="13">
    <location>
        <begin position="445"/>
        <end position="454"/>
    </location>
</feature>
<dbReference type="eggNOG" id="KOG0743">
    <property type="taxonomic scope" value="Eukaryota"/>
</dbReference>
<feature type="domain" description="BCS1 N-terminal" evidence="15">
    <location>
        <begin position="30"/>
        <end position="202"/>
    </location>
</feature>
<dbReference type="Pfam" id="PF25426">
    <property type="entry name" value="AAA_lid_BCS1"/>
    <property type="match status" value="1"/>
</dbReference>
<evidence type="ECO:0000256" key="3">
    <source>
        <dbReference type="ARBA" id="ARBA00022692"/>
    </source>
</evidence>
<dbReference type="GO" id="GO:0005524">
    <property type="term" value="F:ATP binding"/>
    <property type="evidence" value="ECO:0007669"/>
    <property type="project" value="UniProtKB-KW"/>
</dbReference>
<evidence type="ECO:0000256" key="9">
    <source>
        <dbReference type="ARBA" id="ARBA00023128"/>
    </source>
</evidence>
<evidence type="ECO:0000256" key="4">
    <source>
        <dbReference type="ARBA" id="ARBA00022741"/>
    </source>
</evidence>
<keyword evidence="10" id="KW-0472">Membrane</keyword>
<dbReference type="PROSITE" id="PS00674">
    <property type="entry name" value="AAA"/>
    <property type="match status" value="1"/>
</dbReference>
<dbReference type="InParanoid" id="S8EJJ8"/>
<dbReference type="Pfam" id="PF08740">
    <property type="entry name" value="BCS1_N"/>
    <property type="match status" value="1"/>
</dbReference>
<dbReference type="EMBL" id="KE504127">
    <property type="protein sequence ID" value="EPT04413.1"/>
    <property type="molecule type" value="Genomic_DNA"/>
</dbReference>
<protein>
    <recommendedName>
        <fullName evidence="18">AAA+ ATPase domain-containing protein</fullName>
    </recommendedName>
</protein>
<dbReference type="Pfam" id="PF00004">
    <property type="entry name" value="AAA"/>
    <property type="match status" value="2"/>
</dbReference>